<dbReference type="InterPro" id="IPR006157">
    <property type="entry name" value="FolB_dom"/>
</dbReference>
<accession>A0A0D8IGR0</accession>
<comment type="pathway">
    <text evidence="2 6">Cofactor biosynthesis; tetrahydrofolate biosynthesis; 2-amino-4-hydroxy-6-hydroxymethyl-7,8-dihydropteridine diphosphate from 7,8-dihydroneopterin triphosphate: step 3/4.</text>
</comment>
<evidence type="ECO:0000256" key="2">
    <source>
        <dbReference type="ARBA" id="ARBA00005013"/>
    </source>
</evidence>
<evidence type="ECO:0000256" key="1">
    <source>
        <dbReference type="ARBA" id="ARBA00001353"/>
    </source>
</evidence>
<dbReference type="SUPFAM" id="SSF55620">
    <property type="entry name" value="Tetrahydrobiopterin biosynthesis enzymes-like"/>
    <property type="match status" value="1"/>
</dbReference>
<dbReference type="EC" id="4.1.2.25" evidence="6"/>
<dbReference type="Pfam" id="PF02152">
    <property type="entry name" value="FolB"/>
    <property type="match status" value="1"/>
</dbReference>
<dbReference type="CDD" id="cd00534">
    <property type="entry name" value="DHNA_DHNTPE"/>
    <property type="match status" value="1"/>
</dbReference>
<dbReference type="Proteomes" id="UP000035704">
    <property type="component" value="Chromosome"/>
</dbReference>
<dbReference type="OrthoDB" id="9808041at2"/>
<dbReference type="Gene3D" id="3.30.1130.10">
    <property type="match status" value="1"/>
</dbReference>
<evidence type="ECO:0000256" key="4">
    <source>
        <dbReference type="ARBA" id="ARBA00022909"/>
    </source>
</evidence>
<comment type="function">
    <text evidence="6">Catalyzes the conversion of 7,8-dihydroneopterin to 6-hydroxymethyl-7,8-dihydropterin.</text>
</comment>
<dbReference type="EMBL" id="CP009687">
    <property type="protein sequence ID" value="AKL94430.1"/>
    <property type="molecule type" value="Genomic_DNA"/>
</dbReference>
<dbReference type="AlphaFoldDB" id="A0A0D8IGR0"/>
<dbReference type="GO" id="GO:0046654">
    <property type="term" value="P:tetrahydrofolate biosynthetic process"/>
    <property type="evidence" value="ECO:0007669"/>
    <property type="project" value="UniProtKB-UniRule"/>
</dbReference>
<dbReference type="SMART" id="SM00905">
    <property type="entry name" value="FolB"/>
    <property type="match status" value="1"/>
</dbReference>
<dbReference type="UniPathway" id="UPA00077">
    <property type="reaction ID" value="UER00154"/>
</dbReference>
<dbReference type="GO" id="GO:0004150">
    <property type="term" value="F:dihydroneopterin aldolase activity"/>
    <property type="evidence" value="ECO:0007669"/>
    <property type="project" value="UniProtKB-UniRule"/>
</dbReference>
<dbReference type="PANTHER" id="PTHR42844">
    <property type="entry name" value="DIHYDRONEOPTERIN ALDOLASE 1-RELATED"/>
    <property type="match status" value="1"/>
</dbReference>
<comment type="similarity">
    <text evidence="3 6">Belongs to the DHNA family.</text>
</comment>
<keyword evidence="4 6" id="KW-0289">Folate biosynthesis</keyword>
<evidence type="ECO:0000256" key="5">
    <source>
        <dbReference type="ARBA" id="ARBA00023239"/>
    </source>
</evidence>
<dbReference type="STRING" id="84022.CACET_c09230"/>
<proteinExistence type="inferred from homology"/>
<evidence type="ECO:0000256" key="3">
    <source>
        <dbReference type="ARBA" id="ARBA00005708"/>
    </source>
</evidence>
<dbReference type="InterPro" id="IPR006156">
    <property type="entry name" value="Dihydroneopterin_aldolase"/>
</dbReference>
<organism evidence="7 8">
    <name type="scientific">Clostridium aceticum</name>
    <dbReference type="NCBI Taxonomy" id="84022"/>
    <lineage>
        <taxon>Bacteria</taxon>
        <taxon>Bacillati</taxon>
        <taxon>Bacillota</taxon>
        <taxon>Clostridia</taxon>
        <taxon>Eubacteriales</taxon>
        <taxon>Clostridiaceae</taxon>
        <taxon>Clostridium</taxon>
    </lineage>
</organism>
<dbReference type="RefSeq" id="WP_044823429.1">
    <property type="nucleotide sequence ID" value="NZ_CP009687.1"/>
</dbReference>
<dbReference type="GO" id="GO:0005737">
    <property type="term" value="C:cytoplasm"/>
    <property type="evidence" value="ECO:0007669"/>
    <property type="project" value="TreeGrafter"/>
</dbReference>
<evidence type="ECO:0000256" key="6">
    <source>
        <dbReference type="RuleBase" id="RU362079"/>
    </source>
</evidence>
<dbReference type="NCBIfam" id="TIGR00525">
    <property type="entry name" value="folB"/>
    <property type="match status" value="1"/>
</dbReference>
<keyword evidence="5 6" id="KW-0456">Lyase</keyword>
<keyword evidence="8" id="KW-1185">Reference proteome</keyword>
<evidence type="ECO:0000313" key="8">
    <source>
        <dbReference type="Proteomes" id="UP000035704"/>
    </source>
</evidence>
<dbReference type="InterPro" id="IPR043133">
    <property type="entry name" value="GTP-CH-I_C/QueF"/>
</dbReference>
<gene>
    <name evidence="7" type="primary">folB</name>
    <name evidence="7" type="ORF">CACET_c09230</name>
</gene>
<protein>
    <recommendedName>
        <fullName evidence="6">7,8-dihydroneopterin aldolase</fullName>
        <ecNumber evidence="6">4.1.2.25</ecNumber>
    </recommendedName>
</protein>
<dbReference type="KEGG" id="cace:CACET_c09230"/>
<evidence type="ECO:0000313" key="7">
    <source>
        <dbReference type="EMBL" id="AKL94430.1"/>
    </source>
</evidence>
<sequence length="121" mass="13714">MDKILLKNLGFYGYHGVLPEENVLGQKFFLDIELYVDLKTAGSSDDVEDTVNYAEVYNIAKDIVENKKFQLIEALGENIANAVLSQFPVVKEILITIRKPEAPVRGIYDYFGIEIRRKSNG</sequence>
<name>A0A0D8IGR0_9CLOT</name>
<dbReference type="NCBIfam" id="TIGR00526">
    <property type="entry name" value="folB_dom"/>
    <property type="match status" value="1"/>
</dbReference>
<comment type="catalytic activity">
    <reaction evidence="1 6">
        <text>7,8-dihydroneopterin = 6-hydroxymethyl-7,8-dihydropterin + glycolaldehyde</text>
        <dbReference type="Rhea" id="RHEA:10540"/>
        <dbReference type="ChEBI" id="CHEBI:17001"/>
        <dbReference type="ChEBI" id="CHEBI:17071"/>
        <dbReference type="ChEBI" id="CHEBI:44841"/>
        <dbReference type="EC" id="4.1.2.25"/>
    </reaction>
</comment>
<dbReference type="PANTHER" id="PTHR42844:SF1">
    <property type="entry name" value="DIHYDRONEOPTERIN ALDOLASE 1-RELATED"/>
    <property type="match status" value="1"/>
</dbReference>
<dbReference type="FunFam" id="3.30.1130.10:FF:000003">
    <property type="entry name" value="7,8-dihydroneopterin aldolase"/>
    <property type="match status" value="1"/>
</dbReference>
<reference evidence="7 8" key="1">
    <citation type="submission" date="2014-10" db="EMBL/GenBank/DDBJ databases">
        <title>Genome sequence of Clostridium aceticum DSM 1496.</title>
        <authorList>
            <person name="Poehlein A."/>
            <person name="Schiel-Bengelsdorf B."/>
            <person name="Gottschalk G."/>
            <person name="Duerre P."/>
            <person name="Daniel R."/>
        </authorList>
    </citation>
    <scope>NUCLEOTIDE SEQUENCE [LARGE SCALE GENOMIC DNA]</scope>
    <source>
        <strain evidence="7 8">DSM 1496</strain>
    </source>
</reference>
<dbReference type="GO" id="GO:0046656">
    <property type="term" value="P:folic acid biosynthetic process"/>
    <property type="evidence" value="ECO:0007669"/>
    <property type="project" value="UniProtKB-UniRule"/>
</dbReference>
<dbReference type="PATRIC" id="fig|84022.5.peg.2404"/>